<feature type="compositionally biased region" description="Polar residues" evidence="1">
    <location>
        <begin position="1"/>
        <end position="13"/>
    </location>
</feature>
<accession>A0AB34JY68</accession>
<sequence>MSNSHCNNDTTRTTQRDGAAEPQDAREANESHTASYEATARPNERTDVRKLSSLNTDEVASLIISVTGQKGQEYAAGFVAAEMTGDGLKGAEPADILELCETMPQMVAKKVANRLQKYQAEGVPSELLTVSQAPSPLTKAKLKQIWEEKELLLIKGRQYQLEQQLGAGNATVWRVTSIDEGGVERVLKMCNKDAAVREKNARDLLGWDQHSRWFLKAFDYQDATSLQDAVIVLEYSAQTLQHRLRN</sequence>
<keyword evidence="3" id="KW-1185">Reference proteome</keyword>
<name>A0AB34JY68_PRYPA</name>
<evidence type="ECO:0000313" key="2">
    <source>
        <dbReference type="EMBL" id="KAL1525866.1"/>
    </source>
</evidence>
<organism evidence="2 3">
    <name type="scientific">Prymnesium parvum</name>
    <name type="common">Toxic golden alga</name>
    <dbReference type="NCBI Taxonomy" id="97485"/>
    <lineage>
        <taxon>Eukaryota</taxon>
        <taxon>Haptista</taxon>
        <taxon>Haptophyta</taxon>
        <taxon>Prymnesiophyceae</taxon>
        <taxon>Prymnesiales</taxon>
        <taxon>Prymnesiaceae</taxon>
        <taxon>Prymnesium</taxon>
    </lineage>
</organism>
<dbReference type="AlphaFoldDB" id="A0AB34JY68"/>
<comment type="caution">
    <text evidence="2">The sequence shown here is derived from an EMBL/GenBank/DDBJ whole genome shotgun (WGS) entry which is preliminary data.</text>
</comment>
<evidence type="ECO:0000256" key="1">
    <source>
        <dbReference type="SAM" id="MobiDB-lite"/>
    </source>
</evidence>
<gene>
    <name evidence="2" type="ORF">AB1Y20_020697</name>
</gene>
<reference evidence="2 3" key="1">
    <citation type="journal article" date="2024" name="Science">
        <title>Giant polyketide synthase enzymes in the biosynthesis of giant marine polyether toxins.</title>
        <authorList>
            <person name="Fallon T.R."/>
            <person name="Shende V.V."/>
            <person name="Wierzbicki I.H."/>
            <person name="Pendleton A.L."/>
            <person name="Watervoot N.F."/>
            <person name="Auber R.P."/>
            <person name="Gonzalez D.J."/>
            <person name="Wisecaver J.H."/>
            <person name="Moore B.S."/>
        </authorList>
    </citation>
    <scope>NUCLEOTIDE SEQUENCE [LARGE SCALE GENOMIC DNA]</scope>
    <source>
        <strain evidence="2 3">12B1</strain>
    </source>
</reference>
<protein>
    <submittedName>
        <fullName evidence="2">Uncharacterized protein</fullName>
    </submittedName>
</protein>
<proteinExistence type="predicted"/>
<feature type="region of interest" description="Disordered" evidence="1">
    <location>
        <begin position="1"/>
        <end position="52"/>
    </location>
</feature>
<feature type="compositionally biased region" description="Basic and acidic residues" evidence="1">
    <location>
        <begin position="14"/>
        <end position="30"/>
    </location>
</feature>
<dbReference type="EMBL" id="JBGBPQ010000004">
    <property type="protein sequence ID" value="KAL1525866.1"/>
    <property type="molecule type" value="Genomic_DNA"/>
</dbReference>
<evidence type="ECO:0000313" key="3">
    <source>
        <dbReference type="Proteomes" id="UP001515480"/>
    </source>
</evidence>
<dbReference type="Proteomes" id="UP001515480">
    <property type="component" value="Unassembled WGS sequence"/>
</dbReference>